<evidence type="ECO:0000313" key="3">
    <source>
        <dbReference type="Proteomes" id="UP000450012"/>
    </source>
</evidence>
<reference evidence="2 3" key="1">
    <citation type="submission" date="2019-12" db="EMBL/GenBank/DDBJ databases">
        <title>Novel species isolated from a subtropical stream in China.</title>
        <authorList>
            <person name="Lu H."/>
        </authorList>
    </citation>
    <scope>NUCLEOTIDE SEQUENCE [LARGE SCALE GENOMIC DNA]</scope>
    <source>
        <strain evidence="2 3">FT55W</strain>
    </source>
</reference>
<name>A0A7X4GRR5_9BURK</name>
<protein>
    <submittedName>
        <fullName evidence="2">Uncharacterized protein</fullName>
    </submittedName>
</protein>
<feature type="signal peptide" evidence="1">
    <location>
        <begin position="1"/>
        <end position="18"/>
    </location>
</feature>
<comment type="caution">
    <text evidence="2">The sequence shown here is derived from an EMBL/GenBank/DDBJ whole genome shotgun (WGS) entry which is preliminary data.</text>
</comment>
<evidence type="ECO:0000256" key="1">
    <source>
        <dbReference type="SAM" id="SignalP"/>
    </source>
</evidence>
<gene>
    <name evidence="2" type="ORF">GTP45_16390</name>
</gene>
<sequence>MNRLLCAIALSFTMAAHAQNAPTDPAGFTEFGAATLRAKLGPDVPLKVKGPLSLQIDDLQVNLDRVYSFCSKNAGECNSALAEFGQKVSAFLKERNAPVDTKSVLLAIRSSAYLKNAQAQLGNDASALKIRQLTEGLVTVAMLDTPSTARPLNTKDATRLSLSDDQLFALAAKNLQASLEPLSSKAKPVGSGKIGTLRGGYYETGRIALTADWADLAAAQSGTLLIAAPATDVILYISESSPTAIDALRALAKTVAAKSQTPLSQAVLKWRAEGWVSQ</sequence>
<keyword evidence="3" id="KW-1185">Reference proteome</keyword>
<dbReference type="RefSeq" id="WP_161014958.1">
    <property type="nucleotide sequence ID" value="NZ_WWCK01000005.1"/>
</dbReference>
<dbReference type="Proteomes" id="UP000450012">
    <property type="component" value="Unassembled WGS sequence"/>
</dbReference>
<feature type="chain" id="PRO_5030601768" evidence="1">
    <location>
        <begin position="19"/>
        <end position="278"/>
    </location>
</feature>
<organism evidence="2 3">
    <name type="scientific">Duganella rivi</name>
    <dbReference type="NCBI Taxonomy" id="2666083"/>
    <lineage>
        <taxon>Bacteria</taxon>
        <taxon>Pseudomonadati</taxon>
        <taxon>Pseudomonadota</taxon>
        <taxon>Betaproteobacteria</taxon>
        <taxon>Burkholderiales</taxon>
        <taxon>Oxalobacteraceae</taxon>
        <taxon>Telluria group</taxon>
        <taxon>Duganella</taxon>
    </lineage>
</organism>
<dbReference type="EMBL" id="WWCK01000005">
    <property type="protein sequence ID" value="MYM68396.1"/>
    <property type="molecule type" value="Genomic_DNA"/>
</dbReference>
<evidence type="ECO:0000313" key="2">
    <source>
        <dbReference type="EMBL" id="MYM68396.1"/>
    </source>
</evidence>
<proteinExistence type="predicted"/>
<dbReference type="AlphaFoldDB" id="A0A7X4GRR5"/>
<keyword evidence="1" id="KW-0732">Signal</keyword>
<accession>A0A7X4GRR5</accession>